<keyword evidence="3" id="KW-0804">Transcription</keyword>
<dbReference type="Gene3D" id="1.10.357.10">
    <property type="entry name" value="Tetracycline Repressor, domain 2"/>
    <property type="match status" value="1"/>
</dbReference>
<dbReference type="SUPFAM" id="SSF48498">
    <property type="entry name" value="Tetracyclin repressor-like, C-terminal domain"/>
    <property type="match status" value="1"/>
</dbReference>
<feature type="domain" description="HTH tetR-type" evidence="5">
    <location>
        <begin position="6"/>
        <end position="66"/>
    </location>
</feature>
<dbReference type="PANTHER" id="PTHR47506:SF1">
    <property type="entry name" value="HTH-TYPE TRANSCRIPTIONAL REGULATOR YJDC"/>
    <property type="match status" value="1"/>
</dbReference>
<dbReference type="AlphaFoldDB" id="A0A521CDB0"/>
<evidence type="ECO:0000256" key="3">
    <source>
        <dbReference type="ARBA" id="ARBA00023163"/>
    </source>
</evidence>
<dbReference type="PROSITE" id="PS50977">
    <property type="entry name" value="HTH_TETR_2"/>
    <property type="match status" value="1"/>
</dbReference>
<dbReference type="Proteomes" id="UP000317593">
    <property type="component" value="Unassembled WGS sequence"/>
</dbReference>
<keyword evidence="7" id="KW-1185">Reference proteome</keyword>
<feature type="DNA-binding region" description="H-T-H motif" evidence="4">
    <location>
        <begin position="29"/>
        <end position="48"/>
    </location>
</feature>
<keyword evidence="1" id="KW-0805">Transcription regulation</keyword>
<dbReference type="InterPro" id="IPR011075">
    <property type="entry name" value="TetR_C"/>
</dbReference>
<evidence type="ECO:0000313" key="7">
    <source>
        <dbReference type="Proteomes" id="UP000317593"/>
    </source>
</evidence>
<dbReference type="OrthoDB" id="9795242at2"/>
<dbReference type="Pfam" id="PF00440">
    <property type="entry name" value="TetR_N"/>
    <property type="match status" value="1"/>
</dbReference>
<dbReference type="InterPro" id="IPR009057">
    <property type="entry name" value="Homeodomain-like_sf"/>
</dbReference>
<dbReference type="EMBL" id="FXTH01000005">
    <property type="protein sequence ID" value="SMO56760.1"/>
    <property type="molecule type" value="Genomic_DNA"/>
</dbReference>
<dbReference type="InterPro" id="IPR036271">
    <property type="entry name" value="Tet_transcr_reg_TetR-rel_C_sf"/>
</dbReference>
<name>A0A521CDB0_9BACT</name>
<reference evidence="6 7" key="1">
    <citation type="submission" date="2017-05" db="EMBL/GenBank/DDBJ databases">
        <authorList>
            <person name="Varghese N."/>
            <person name="Submissions S."/>
        </authorList>
    </citation>
    <scope>NUCLEOTIDE SEQUENCE [LARGE SCALE GENOMIC DNA]</scope>
    <source>
        <strain evidence="6 7">DSM 21194</strain>
    </source>
</reference>
<protein>
    <submittedName>
        <fullName evidence="6">Transcriptional regulator, TetR family</fullName>
    </submittedName>
</protein>
<evidence type="ECO:0000259" key="5">
    <source>
        <dbReference type="PROSITE" id="PS50977"/>
    </source>
</evidence>
<dbReference type="SUPFAM" id="SSF46689">
    <property type="entry name" value="Homeodomain-like"/>
    <property type="match status" value="1"/>
</dbReference>
<organism evidence="6 7">
    <name type="scientific">Fodinibius sediminis</name>
    <dbReference type="NCBI Taxonomy" id="1214077"/>
    <lineage>
        <taxon>Bacteria</taxon>
        <taxon>Pseudomonadati</taxon>
        <taxon>Balneolota</taxon>
        <taxon>Balneolia</taxon>
        <taxon>Balneolales</taxon>
        <taxon>Balneolaceae</taxon>
        <taxon>Fodinibius</taxon>
    </lineage>
</organism>
<evidence type="ECO:0000313" key="6">
    <source>
        <dbReference type="EMBL" id="SMO56760.1"/>
    </source>
</evidence>
<dbReference type="RefSeq" id="WP_142713976.1">
    <property type="nucleotide sequence ID" value="NZ_FXTH01000005.1"/>
</dbReference>
<accession>A0A521CDB0</accession>
<gene>
    <name evidence="6" type="ORF">SAMN06265218_105231</name>
</gene>
<dbReference type="GO" id="GO:0003677">
    <property type="term" value="F:DNA binding"/>
    <property type="evidence" value="ECO:0007669"/>
    <property type="project" value="UniProtKB-UniRule"/>
</dbReference>
<dbReference type="Pfam" id="PF16925">
    <property type="entry name" value="TetR_C_13"/>
    <property type="match status" value="1"/>
</dbReference>
<evidence type="ECO:0000256" key="1">
    <source>
        <dbReference type="ARBA" id="ARBA00023015"/>
    </source>
</evidence>
<dbReference type="PANTHER" id="PTHR47506">
    <property type="entry name" value="TRANSCRIPTIONAL REGULATORY PROTEIN"/>
    <property type="match status" value="1"/>
</dbReference>
<proteinExistence type="predicted"/>
<dbReference type="Gene3D" id="1.10.10.60">
    <property type="entry name" value="Homeodomain-like"/>
    <property type="match status" value="1"/>
</dbReference>
<evidence type="ECO:0000256" key="2">
    <source>
        <dbReference type="ARBA" id="ARBA00023125"/>
    </source>
</evidence>
<sequence>MPRKKQYDPEEVLQKAMHVFWKNGYRSTSLRLLEKELGINQFSIYSSFENKHTLFVKALKRYRKYMREGILQVLIRSDGDLEDIRRFFKTFVDTIQSAKSPSGCLIANTAAEIGSSDHEIHKVLKEYFDMMEKIFLELLKKSHQRGLLADDINLRRKAQYLVTCTEGLSLSSKVMERSYHNAFISAVMDSLEK</sequence>
<dbReference type="InterPro" id="IPR001647">
    <property type="entry name" value="HTH_TetR"/>
</dbReference>
<evidence type="ECO:0000256" key="4">
    <source>
        <dbReference type="PROSITE-ProRule" id="PRU00335"/>
    </source>
</evidence>
<keyword evidence="2 4" id="KW-0238">DNA-binding</keyword>